<organism evidence="3 4">
    <name type="scientific">Natrialba hulunbeirensis JCM 10989</name>
    <dbReference type="NCBI Taxonomy" id="1227493"/>
    <lineage>
        <taxon>Archaea</taxon>
        <taxon>Methanobacteriati</taxon>
        <taxon>Methanobacteriota</taxon>
        <taxon>Stenosarchaea group</taxon>
        <taxon>Halobacteria</taxon>
        <taxon>Halobacteriales</taxon>
        <taxon>Natrialbaceae</taxon>
        <taxon>Natrialba</taxon>
    </lineage>
</organism>
<dbReference type="Proteomes" id="UP000011519">
    <property type="component" value="Unassembled WGS sequence"/>
</dbReference>
<feature type="compositionally biased region" description="Polar residues" evidence="1">
    <location>
        <begin position="1"/>
        <end position="17"/>
    </location>
</feature>
<evidence type="ECO:0000256" key="1">
    <source>
        <dbReference type="SAM" id="MobiDB-lite"/>
    </source>
</evidence>
<evidence type="ECO:0000259" key="2">
    <source>
        <dbReference type="SMART" id="SM00933"/>
    </source>
</evidence>
<dbReference type="InterPro" id="IPR018977">
    <property type="entry name" value="NurA_domain"/>
</dbReference>
<dbReference type="AlphaFoldDB" id="L9ZVH1"/>
<evidence type="ECO:0000313" key="4">
    <source>
        <dbReference type="Proteomes" id="UP000011519"/>
    </source>
</evidence>
<dbReference type="EMBL" id="AOIM01000035">
    <property type="protein sequence ID" value="ELY90339.1"/>
    <property type="molecule type" value="Genomic_DNA"/>
</dbReference>
<dbReference type="SMART" id="SM00933">
    <property type="entry name" value="NurA"/>
    <property type="match status" value="1"/>
</dbReference>
<feature type="region of interest" description="Disordered" evidence="1">
    <location>
        <begin position="1"/>
        <end position="25"/>
    </location>
</feature>
<comment type="caution">
    <text evidence="3">The sequence shown here is derived from an EMBL/GenBank/DDBJ whole genome shotgun (WGS) entry which is preliminary data.</text>
</comment>
<dbReference type="PATRIC" id="fig|1227493.4.peg.2511"/>
<accession>L9ZVH1</accession>
<name>L9ZVH1_9EURY</name>
<proteinExistence type="predicted"/>
<keyword evidence="4" id="KW-1185">Reference proteome</keyword>
<evidence type="ECO:0000313" key="3">
    <source>
        <dbReference type="EMBL" id="ELY90339.1"/>
    </source>
</evidence>
<reference evidence="3 4" key="1">
    <citation type="journal article" date="2014" name="PLoS Genet.">
        <title>Phylogenetically driven sequencing of extremely halophilic archaea reveals strategies for static and dynamic osmo-response.</title>
        <authorList>
            <person name="Becker E.A."/>
            <person name="Seitzer P.M."/>
            <person name="Tritt A."/>
            <person name="Larsen D."/>
            <person name="Krusor M."/>
            <person name="Yao A.I."/>
            <person name="Wu D."/>
            <person name="Madern D."/>
            <person name="Eisen J.A."/>
            <person name="Darling A.E."/>
            <person name="Facciotti M.T."/>
        </authorList>
    </citation>
    <scope>NUCLEOTIDE SEQUENCE [LARGE SCALE GENOMIC DNA]</scope>
    <source>
        <strain evidence="3 4">JCM 10989</strain>
    </source>
</reference>
<dbReference type="Pfam" id="PF09376">
    <property type="entry name" value="NurA"/>
    <property type="match status" value="1"/>
</dbReference>
<protein>
    <submittedName>
        <fullName evidence="3">NurA domain-containing protein</fullName>
    </submittedName>
</protein>
<gene>
    <name evidence="3" type="ORF">C483_12543</name>
</gene>
<dbReference type="STRING" id="1227493.C483_12543"/>
<sequence>MGEQQLRSRSATMTTGFLRSRREPTGMTLDPVHFDGIAQLARRIDHGADERDRREFAETVWESFLDPLRHDGRTVLEPVDEQVRRLVDCENVALQDRQFPTVHGLDAGTINPTTFKNGLVIDIAQAAMSTTPSDLDLHRSRTTVMTVHSNDETMTVDEEWGKFDEGYSHSRAVKIPPLPRFAEGVVHALALYLAESKHALAYAEDVSDLLVLDGPLYPRGLLRWADQHPDLADFLLEDPRPTTVLENYVRLVESFVDRGVPLIGFVKNPATRVITRTLKRNRDVDVSVPWADDSALFTRLLERGEFVDDVEGTRWVRDTDALTYTNWFRSRGGVDRPLSIEGDALGVERHLDREQYEVTFFVVYDPREDLMFRVEAPYAFTRDPETRERLTLQVLQDVAVSHGPPTIVEKADELARISATEKRSLRETLESQFETSQRRTYDDHRWEGDF</sequence>
<feature type="domain" description="NurA" evidence="2">
    <location>
        <begin position="100"/>
        <end position="417"/>
    </location>
</feature>